<keyword evidence="5" id="KW-0408">Iron</keyword>
<evidence type="ECO:0000256" key="6">
    <source>
        <dbReference type="ARBA" id="ARBA00048118"/>
    </source>
</evidence>
<evidence type="ECO:0000256" key="2">
    <source>
        <dbReference type="ARBA" id="ARBA00007609"/>
    </source>
</evidence>
<organism evidence="9">
    <name type="scientific">Aegilops tauschii</name>
    <name type="common">Tausch's goatgrass</name>
    <name type="synonym">Aegilops squarrosa</name>
    <dbReference type="NCBI Taxonomy" id="37682"/>
    <lineage>
        <taxon>Eukaryota</taxon>
        <taxon>Viridiplantae</taxon>
        <taxon>Streptophyta</taxon>
        <taxon>Embryophyta</taxon>
        <taxon>Tracheophyta</taxon>
        <taxon>Spermatophyta</taxon>
        <taxon>Magnoliopsida</taxon>
        <taxon>Liliopsida</taxon>
        <taxon>Poales</taxon>
        <taxon>Poaceae</taxon>
        <taxon>BOP clade</taxon>
        <taxon>Pooideae</taxon>
        <taxon>Triticodae</taxon>
        <taxon>Triticeae</taxon>
        <taxon>Triticinae</taxon>
        <taxon>Aegilops</taxon>
    </lineage>
</organism>
<evidence type="ECO:0000256" key="5">
    <source>
        <dbReference type="ARBA" id="ARBA00023004"/>
    </source>
</evidence>
<dbReference type="Pfam" id="PF00042">
    <property type="entry name" value="Globin"/>
    <property type="match status" value="1"/>
</dbReference>
<dbReference type="GO" id="GO:0019825">
    <property type="term" value="F:oxygen binding"/>
    <property type="evidence" value="ECO:0007669"/>
    <property type="project" value="InterPro"/>
</dbReference>
<evidence type="ECO:0000259" key="8">
    <source>
        <dbReference type="PROSITE" id="PS01033"/>
    </source>
</evidence>
<dbReference type="PRINTS" id="PR00188">
    <property type="entry name" value="PLANTGLOBIN"/>
</dbReference>
<feature type="domain" description="Globin" evidence="8">
    <location>
        <begin position="159"/>
        <end position="310"/>
    </location>
</feature>
<keyword evidence="3" id="KW-0349">Heme</keyword>
<evidence type="ECO:0000256" key="1">
    <source>
        <dbReference type="ARBA" id="ARBA00001970"/>
    </source>
</evidence>
<reference evidence="9" key="1">
    <citation type="submission" date="2015-06" db="UniProtKB">
        <authorList>
            <consortium name="EnsemblPlants"/>
        </authorList>
    </citation>
    <scope>IDENTIFICATION</scope>
</reference>
<comment type="catalytic activity">
    <reaction evidence="6">
        <text>Fe(III)-heme b-[protein] + nitric oxide + H2O = Fe(II)-heme b-[protein] + nitrite + 2 H(+)</text>
        <dbReference type="Rhea" id="RHEA:77711"/>
        <dbReference type="Rhea" id="RHEA-COMP:18975"/>
        <dbReference type="Rhea" id="RHEA-COMP:18976"/>
        <dbReference type="ChEBI" id="CHEBI:15377"/>
        <dbReference type="ChEBI" id="CHEBI:15378"/>
        <dbReference type="ChEBI" id="CHEBI:16301"/>
        <dbReference type="ChEBI" id="CHEBI:16480"/>
        <dbReference type="ChEBI" id="CHEBI:55376"/>
        <dbReference type="ChEBI" id="CHEBI:60344"/>
    </reaction>
    <physiologicalReaction direction="right-to-left" evidence="6">
        <dbReference type="Rhea" id="RHEA:77713"/>
    </physiologicalReaction>
</comment>
<name>N1QXN3_AEGTA</name>
<proteinExistence type="inferred from homology"/>
<dbReference type="InterPro" id="IPR001032">
    <property type="entry name" value="Leghaemoglobin-like"/>
</dbReference>
<dbReference type="InterPro" id="IPR000971">
    <property type="entry name" value="Globin"/>
</dbReference>
<dbReference type="PROSITE" id="PS01033">
    <property type="entry name" value="GLOBIN"/>
    <property type="match status" value="1"/>
</dbReference>
<dbReference type="InterPro" id="IPR012292">
    <property type="entry name" value="Globin/Proto"/>
</dbReference>
<feature type="region of interest" description="Disordered" evidence="7">
    <location>
        <begin position="1"/>
        <end position="32"/>
    </location>
</feature>
<sequence length="315" mass="35303">MERPSEEPVVSAARFSEEQAATTEMPSEEASTFSEEQEALVLSAWDAMKGDSAAIALKFFLRGRNNFVQLAHVESPKRRIPVVEERKTDLIFEIRTKTWKIGQKSTAYRSWLLLRQKSLPAHAPKGHLSELVPLDTIDHTHQETRQIKKTRGGRENQMAFSEAQEELVLRSWKAMKPDSESIALKFFLRIFEIAPAAKPMFPFLRDAGEDAPLESHPKLKAHAVTVFVMACESATQLRKTGDVKVREATLRRLGATHVRAGVADAHFEVVKTALLDTIEGAVPEMWTPEMKAAWEEAYDQLAAAIKEEMKLAAAA</sequence>
<comment type="cofactor">
    <cofactor evidence="1">
        <name>heme b</name>
        <dbReference type="ChEBI" id="CHEBI:60344"/>
    </cofactor>
</comment>
<evidence type="ECO:0000256" key="3">
    <source>
        <dbReference type="ARBA" id="ARBA00022617"/>
    </source>
</evidence>
<accession>N1QXN3</accession>
<feature type="compositionally biased region" description="Polar residues" evidence="7">
    <location>
        <begin position="19"/>
        <end position="32"/>
    </location>
</feature>
<dbReference type="EnsemblPlants" id="EMT14978">
    <property type="protein sequence ID" value="EMT14978"/>
    <property type="gene ID" value="F775_23753"/>
</dbReference>
<dbReference type="PANTHER" id="PTHR22924">
    <property type="entry name" value="LEGHEMOGLOBIN-RELATED"/>
    <property type="match status" value="1"/>
</dbReference>
<comment type="similarity">
    <text evidence="2">Belongs to the plant globin family.</text>
</comment>
<evidence type="ECO:0000256" key="4">
    <source>
        <dbReference type="ARBA" id="ARBA00022723"/>
    </source>
</evidence>
<dbReference type="GO" id="GO:0046872">
    <property type="term" value="F:metal ion binding"/>
    <property type="evidence" value="ECO:0007669"/>
    <property type="project" value="UniProtKB-KW"/>
</dbReference>
<dbReference type="Gene3D" id="1.10.490.10">
    <property type="entry name" value="Globins"/>
    <property type="match status" value="1"/>
</dbReference>
<keyword evidence="4" id="KW-0479">Metal-binding</keyword>
<evidence type="ECO:0000313" key="9">
    <source>
        <dbReference type="EnsemblPlants" id="EMT14978"/>
    </source>
</evidence>
<dbReference type="PANTHER" id="PTHR22924:SF95">
    <property type="entry name" value="OS05G0517600 PROTEIN"/>
    <property type="match status" value="1"/>
</dbReference>
<dbReference type="SUPFAM" id="SSF46458">
    <property type="entry name" value="Globin-like"/>
    <property type="match status" value="1"/>
</dbReference>
<protein>
    <submittedName>
        <fullName evidence="9">Non-symbiotic hemoglobin</fullName>
    </submittedName>
</protein>
<dbReference type="AlphaFoldDB" id="N1QXN3"/>
<evidence type="ECO:0000256" key="7">
    <source>
        <dbReference type="SAM" id="MobiDB-lite"/>
    </source>
</evidence>
<dbReference type="InterPro" id="IPR009050">
    <property type="entry name" value="Globin-like_sf"/>
</dbReference>
<dbReference type="GO" id="GO:0020037">
    <property type="term" value="F:heme binding"/>
    <property type="evidence" value="ECO:0007669"/>
    <property type="project" value="InterPro"/>
</dbReference>